<evidence type="ECO:0000256" key="2">
    <source>
        <dbReference type="ARBA" id="ARBA00022759"/>
    </source>
</evidence>
<dbReference type="NCBIfam" id="TIGR00632">
    <property type="entry name" value="vsr"/>
    <property type="match status" value="1"/>
</dbReference>
<reference evidence="7 8" key="1">
    <citation type="journal article" date="2016" name="Nat. Commun.">
        <title>Thousands of microbial genomes shed light on interconnected biogeochemical processes in an aquifer system.</title>
        <authorList>
            <person name="Anantharaman K."/>
            <person name="Brown C.T."/>
            <person name="Hug L.A."/>
            <person name="Sharon I."/>
            <person name="Castelle C.J."/>
            <person name="Probst A.J."/>
            <person name="Thomas B.C."/>
            <person name="Singh A."/>
            <person name="Wilkins M.J."/>
            <person name="Karaoz U."/>
            <person name="Brodie E.L."/>
            <person name="Williams K.H."/>
            <person name="Hubbard S.S."/>
            <person name="Banfield J.F."/>
        </authorList>
    </citation>
    <scope>NUCLEOTIDE SEQUENCE [LARGE SCALE GENOMIC DNA]</scope>
</reference>
<keyword evidence="1 6" id="KW-0540">Nuclease</keyword>
<evidence type="ECO:0000256" key="1">
    <source>
        <dbReference type="ARBA" id="ARBA00022722"/>
    </source>
</evidence>
<dbReference type="GO" id="GO:0006298">
    <property type="term" value="P:mismatch repair"/>
    <property type="evidence" value="ECO:0007669"/>
    <property type="project" value="UniProtKB-UniRule"/>
</dbReference>
<keyword evidence="3 6" id="KW-0227">DNA damage</keyword>
<dbReference type="GO" id="GO:0016787">
    <property type="term" value="F:hydrolase activity"/>
    <property type="evidence" value="ECO:0007669"/>
    <property type="project" value="UniProtKB-KW"/>
</dbReference>
<evidence type="ECO:0000256" key="3">
    <source>
        <dbReference type="ARBA" id="ARBA00022763"/>
    </source>
</evidence>
<dbReference type="EMBL" id="MHSU01000024">
    <property type="protein sequence ID" value="OHA50108.1"/>
    <property type="molecule type" value="Genomic_DNA"/>
</dbReference>
<evidence type="ECO:0000256" key="4">
    <source>
        <dbReference type="ARBA" id="ARBA00022801"/>
    </source>
</evidence>
<dbReference type="InterPro" id="IPR004603">
    <property type="entry name" value="DNA_mismatch_endonuc_vsr"/>
</dbReference>
<protein>
    <recommendedName>
        <fullName evidence="6">Very short patch repair endonuclease</fullName>
        <ecNumber evidence="6">3.1.-.-</ecNumber>
    </recommendedName>
</protein>
<dbReference type="SUPFAM" id="SSF52980">
    <property type="entry name" value="Restriction endonuclease-like"/>
    <property type="match status" value="1"/>
</dbReference>
<organism evidence="7 8">
    <name type="scientific">Candidatus Terrybacteria bacterium RIFCSPHIGHO2_02_41_19</name>
    <dbReference type="NCBI Taxonomy" id="1802364"/>
    <lineage>
        <taxon>Bacteria</taxon>
        <taxon>Candidatus Terryibacteriota</taxon>
    </lineage>
</organism>
<evidence type="ECO:0000313" key="8">
    <source>
        <dbReference type="Proteomes" id="UP000178646"/>
    </source>
</evidence>
<keyword evidence="5 6" id="KW-0234">DNA repair</keyword>
<comment type="caution">
    <text evidence="7">The sequence shown here is derived from an EMBL/GenBank/DDBJ whole genome shotgun (WGS) entry which is preliminary data.</text>
</comment>
<dbReference type="Gene3D" id="3.40.960.10">
    <property type="entry name" value="VSR Endonuclease"/>
    <property type="match status" value="1"/>
</dbReference>
<evidence type="ECO:0000256" key="5">
    <source>
        <dbReference type="ARBA" id="ARBA00023204"/>
    </source>
</evidence>
<dbReference type="EC" id="3.1.-.-" evidence="6"/>
<name>A0A1G2PP40_9BACT</name>
<dbReference type="InterPro" id="IPR011335">
    <property type="entry name" value="Restrct_endonuc-II-like"/>
</dbReference>
<dbReference type="AlphaFoldDB" id="A0A1G2PP40"/>
<comment type="similarity">
    <text evidence="6">Belongs to the vsr family.</text>
</comment>
<dbReference type="Pfam" id="PF03852">
    <property type="entry name" value="Vsr"/>
    <property type="match status" value="1"/>
</dbReference>
<dbReference type="CDD" id="cd00221">
    <property type="entry name" value="Vsr"/>
    <property type="match status" value="1"/>
</dbReference>
<accession>A0A1G2PP40</accession>
<dbReference type="Proteomes" id="UP000178646">
    <property type="component" value="Unassembled WGS sequence"/>
</dbReference>
<keyword evidence="2 6" id="KW-0255">Endonuclease</keyword>
<keyword evidence="4 6" id="KW-0378">Hydrolase</keyword>
<evidence type="ECO:0000313" key="7">
    <source>
        <dbReference type="EMBL" id="OHA50108.1"/>
    </source>
</evidence>
<dbReference type="GO" id="GO:0004519">
    <property type="term" value="F:endonuclease activity"/>
    <property type="evidence" value="ECO:0007669"/>
    <property type="project" value="UniProtKB-KW"/>
</dbReference>
<proteinExistence type="inferred from homology"/>
<evidence type="ECO:0000256" key="6">
    <source>
        <dbReference type="PIRNR" id="PIRNR018267"/>
    </source>
</evidence>
<sequence length="129" mass="15618">MADTVSQKKRSEIMSKIKSKDTKIEIEFRKAIWKAGFRYRKNPNGYFGKPDLVSKKQKTAIFIDSCFWHGCKKHCRLPSTRKHYWLSKIERNRQRDKGVNKHYKKLGWKVIRIWEHDLKNEDFVFNTKK</sequence>
<dbReference type="PIRSF" id="PIRSF018267">
    <property type="entry name" value="VSR_endonuc"/>
    <property type="match status" value="1"/>
</dbReference>
<gene>
    <name evidence="7" type="ORF">A2W59_00055</name>
</gene>
<comment type="function">
    <text evidence="6">May nick specific sequences that contain T:G mispairs resulting from m5C-deamination.</text>
</comment>